<dbReference type="InterPro" id="IPR001128">
    <property type="entry name" value="Cyt_P450"/>
</dbReference>
<evidence type="ECO:0000256" key="6">
    <source>
        <dbReference type="ARBA" id="ARBA00023033"/>
    </source>
</evidence>
<dbReference type="GO" id="GO:0016705">
    <property type="term" value="F:oxidoreductase activity, acting on paired donors, with incorporation or reduction of molecular oxygen"/>
    <property type="evidence" value="ECO:0007669"/>
    <property type="project" value="InterPro"/>
</dbReference>
<name>A0A2G2WJK3_CAPBA</name>
<dbReference type="SUPFAM" id="SSF48264">
    <property type="entry name" value="Cytochrome P450"/>
    <property type="match status" value="1"/>
</dbReference>
<dbReference type="AlphaFoldDB" id="A0A2G2WJK3"/>
<evidence type="ECO:0000256" key="8">
    <source>
        <dbReference type="RuleBase" id="RU000461"/>
    </source>
</evidence>
<comment type="similarity">
    <text evidence="1 8">Belongs to the cytochrome P450 family.</text>
</comment>
<evidence type="ECO:0000256" key="7">
    <source>
        <dbReference type="PIRSR" id="PIRSR602401-1"/>
    </source>
</evidence>
<sequence length="593" mass="67764">MEGAKLISTPMVGGFHLSENGSEPFSDPSLYCNLTGALQYICITRPDMSFCVNKLCQFMHSSTLAHFQAMKYVLCYLKVTIIHALHLQRSSKLILNGFTDADWVGYLDDRRQWRNRKQIRLPPGPWRLPIIGSLHHLTGTLPHRTFRSLAQKYGPLMYLQLGEVPTVVISSPSMAKEVLKTHDLTFATRPEFISTKIIFYNYKDIGFCPYGDYWRQMRKICIIELLSAKMVKSFNAIRQDELSSLISSIRSMKGSAINMREKIFRFTNCVTCRSAFGKICVDRDEFITILKEVLLLGAGFFMADVFPSWKFLHNIGGETTRMVNAHKKVDAVMEDILNEHIENKAAGKKENGEFGDEDLVDVFLRVKENAELQFPITNDHIKAVLFDIFMAGSASSSTVIIWTLAEMIKNPDVMAKAQSEVRQVFKGKEIYSEEDFEKLTYLKLVIKESLRLHLPVPLIGPRECMEQININGYTIPIKTRILVNAWALARDPETWDDPESFIAERFENSSIDFTGNHFEFIPFGAGRRMCPGMLFGLANVTHPLAQLLYHFEWKLPNGTNPKDLDMTETHGLTAEKKEDLYLVATDYRNNEEF</sequence>
<feature type="binding site" description="axial binding residue" evidence="7">
    <location>
        <position position="530"/>
    </location>
    <ligand>
        <name>heme</name>
        <dbReference type="ChEBI" id="CHEBI:30413"/>
    </ligand>
    <ligandPart>
        <name>Fe</name>
        <dbReference type="ChEBI" id="CHEBI:18248"/>
    </ligandPart>
</feature>
<dbReference type="InterPro" id="IPR002401">
    <property type="entry name" value="Cyt_P450_E_grp-I"/>
</dbReference>
<evidence type="ECO:0000256" key="4">
    <source>
        <dbReference type="ARBA" id="ARBA00023002"/>
    </source>
</evidence>
<dbReference type="GO" id="GO:0004497">
    <property type="term" value="F:monooxygenase activity"/>
    <property type="evidence" value="ECO:0007669"/>
    <property type="project" value="UniProtKB-KW"/>
</dbReference>
<keyword evidence="6 8" id="KW-0503">Monooxygenase</keyword>
<dbReference type="PANTHER" id="PTHR47953">
    <property type="entry name" value="OS08G0105600 PROTEIN"/>
    <property type="match status" value="1"/>
</dbReference>
<dbReference type="PANTHER" id="PTHR47953:SF20">
    <property type="entry name" value="CYTOCHROME P450"/>
    <property type="match status" value="1"/>
</dbReference>
<dbReference type="EMBL" id="MLFT02000006">
    <property type="protein sequence ID" value="PHT45426.1"/>
    <property type="molecule type" value="Genomic_DNA"/>
</dbReference>
<dbReference type="Pfam" id="PF00067">
    <property type="entry name" value="p450"/>
    <property type="match status" value="1"/>
</dbReference>
<evidence type="ECO:0000313" key="9">
    <source>
        <dbReference type="EMBL" id="PHT45426.1"/>
    </source>
</evidence>
<dbReference type="InterPro" id="IPR036396">
    <property type="entry name" value="Cyt_P450_sf"/>
</dbReference>
<proteinExistence type="inferred from homology"/>
<dbReference type="GO" id="GO:0005506">
    <property type="term" value="F:iron ion binding"/>
    <property type="evidence" value="ECO:0007669"/>
    <property type="project" value="InterPro"/>
</dbReference>
<keyword evidence="10" id="KW-1185">Reference proteome</keyword>
<dbReference type="Gene3D" id="1.10.630.10">
    <property type="entry name" value="Cytochrome P450"/>
    <property type="match status" value="1"/>
</dbReference>
<comment type="caution">
    <text evidence="9">The sequence shown here is derived from an EMBL/GenBank/DDBJ whole genome shotgun (WGS) entry which is preliminary data.</text>
</comment>
<organism evidence="9 10">
    <name type="scientific">Capsicum baccatum</name>
    <name type="common">Peruvian pepper</name>
    <dbReference type="NCBI Taxonomy" id="33114"/>
    <lineage>
        <taxon>Eukaryota</taxon>
        <taxon>Viridiplantae</taxon>
        <taxon>Streptophyta</taxon>
        <taxon>Embryophyta</taxon>
        <taxon>Tracheophyta</taxon>
        <taxon>Spermatophyta</taxon>
        <taxon>Magnoliopsida</taxon>
        <taxon>eudicotyledons</taxon>
        <taxon>Gunneridae</taxon>
        <taxon>Pentapetalae</taxon>
        <taxon>asterids</taxon>
        <taxon>lamiids</taxon>
        <taxon>Solanales</taxon>
        <taxon>Solanaceae</taxon>
        <taxon>Solanoideae</taxon>
        <taxon>Capsiceae</taxon>
        <taxon>Capsicum</taxon>
    </lineage>
</organism>
<protein>
    <submittedName>
        <fullName evidence="9">5-epiaristolochene 1,3-dihydroxylase</fullName>
    </submittedName>
</protein>
<dbReference type="PROSITE" id="PS00086">
    <property type="entry name" value="CYTOCHROME_P450"/>
    <property type="match status" value="1"/>
</dbReference>
<reference evidence="9 10" key="1">
    <citation type="journal article" date="2017" name="Genome Biol.">
        <title>New reference genome sequences of hot pepper reveal the massive evolution of plant disease-resistance genes by retroduplication.</title>
        <authorList>
            <person name="Kim S."/>
            <person name="Park J."/>
            <person name="Yeom S.I."/>
            <person name="Kim Y.M."/>
            <person name="Seo E."/>
            <person name="Kim K.T."/>
            <person name="Kim M.S."/>
            <person name="Lee J.M."/>
            <person name="Cheong K."/>
            <person name="Shin H.S."/>
            <person name="Kim S.B."/>
            <person name="Han K."/>
            <person name="Lee J."/>
            <person name="Park M."/>
            <person name="Lee H.A."/>
            <person name="Lee H.Y."/>
            <person name="Lee Y."/>
            <person name="Oh S."/>
            <person name="Lee J.H."/>
            <person name="Choi E."/>
            <person name="Choi E."/>
            <person name="Lee S.E."/>
            <person name="Jeon J."/>
            <person name="Kim H."/>
            <person name="Choi G."/>
            <person name="Song H."/>
            <person name="Lee J."/>
            <person name="Lee S.C."/>
            <person name="Kwon J.K."/>
            <person name="Lee H.Y."/>
            <person name="Koo N."/>
            <person name="Hong Y."/>
            <person name="Kim R.W."/>
            <person name="Kang W.H."/>
            <person name="Huh J.H."/>
            <person name="Kang B.C."/>
            <person name="Yang T.J."/>
            <person name="Lee Y.H."/>
            <person name="Bennetzen J.L."/>
            <person name="Choi D."/>
        </authorList>
    </citation>
    <scope>NUCLEOTIDE SEQUENCE [LARGE SCALE GENOMIC DNA]</scope>
    <source>
        <strain evidence="10">cv. PBC81</strain>
    </source>
</reference>
<dbReference type="CDD" id="cd11072">
    <property type="entry name" value="CYP71-like"/>
    <property type="match status" value="1"/>
</dbReference>
<dbReference type="PRINTS" id="PR00385">
    <property type="entry name" value="P450"/>
</dbReference>
<dbReference type="GO" id="GO:0020037">
    <property type="term" value="F:heme binding"/>
    <property type="evidence" value="ECO:0007669"/>
    <property type="project" value="InterPro"/>
</dbReference>
<keyword evidence="4 8" id="KW-0560">Oxidoreductase</keyword>
<keyword evidence="2 7" id="KW-0349">Heme</keyword>
<dbReference type="InterPro" id="IPR017972">
    <property type="entry name" value="Cyt_P450_CS"/>
</dbReference>
<evidence type="ECO:0000256" key="2">
    <source>
        <dbReference type="ARBA" id="ARBA00022617"/>
    </source>
</evidence>
<gene>
    <name evidence="9" type="ORF">CQW23_14584</name>
</gene>
<dbReference type="InterPro" id="IPR052306">
    <property type="entry name" value="CYP450_71D"/>
</dbReference>
<dbReference type="FunFam" id="1.10.630.10:FF:000043">
    <property type="entry name" value="Cytochrome P450 99A2"/>
    <property type="match status" value="1"/>
</dbReference>
<dbReference type="OrthoDB" id="2789670at2759"/>
<reference evidence="10" key="2">
    <citation type="journal article" date="2017" name="J. Anim. Genet.">
        <title>Multiple reference genome sequences of hot pepper reveal the massive evolution of plant disease resistance genes by retroduplication.</title>
        <authorList>
            <person name="Kim S."/>
            <person name="Park J."/>
            <person name="Yeom S.-I."/>
            <person name="Kim Y.-M."/>
            <person name="Seo E."/>
            <person name="Kim K.-T."/>
            <person name="Kim M.-S."/>
            <person name="Lee J.M."/>
            <person name="Cheong K."/>
            <person name="Shin H.-S."/>
            <person name="Kim S.-B."/>
            <person name="Han K."/>
            <person name="Lee J."/>
            <person name="Park M."/>
            <person name="Lee H.-A."/>
            <person name="Lee H.-Y."/>
            <person name="Lee Y."/>
            <person name="Oh S."/>
            <person name="Lee J.H."/>
            <person name="Choi E."/>
            <person name="Choi E."/>
            <person name="Lee S.E."/>
            <person name="Jeon J."/>
            <person name="Kim H."/>
            <person name="Choi G."/>
            <person name="Song H."/>
            <person name="Lee J."/>
            <person name="Lee S.-C."/>
            <person name="Kwon J.-K."/>
            <person name="Lee H.-Y."/>
            <person name="Koo N."/>
            <person name="Hong Y."/>
            <person name="Kim R.W."/>
            <person name="Kang W.-H."/>
            <person name="Huh J.H."/>
            <person name="Kang B.-C."/>
            <person name="Yang T.-J."/>
            <person name="Lee Y.-H."/>
            <person name="Bennetzen J.L."/>
            <person name="Choi D."/>
        </authorList>
    </citation>
    <scope>NUCLEOTIDE SEQUENCE [LARGE SCALE GENOMIC DNA]</scope>
    <source>
        <strain evidence="10">cv. PBC81</strain>
    </source>
</reference>
<evidence type="ECO:0000256" key="1">
    <source>
        <dbReference type="ARBA" id="ARBA00010617"/>
    </source>
</evidence>
<keyword evidence="3 7" id="KW-0479">Metal-binding</keyword>
<dbReference type="Proteomes" id="UP000224567">
    <property type="component" value="Unassembled WGS sequence"/>
</dbReference>
<evidence type="ECO:0000313" key="10">
    <source>
        <dbReference type="Proteomes" id="UP000224567"/>
    </source>
</evidence>
<dbReference type="STRING" id="33114.A0A2G2WJK3"/>
<keyword evidence="5 7" id="KW-0408">Iron</keyword>
<comment type="cofactor">
    <cofactor evidence="7">
        <name>heme</name>
        <dbReference type="ChEBI" id="CHEBI:30413"/>
    </cofactor>
</comment>
<accession>A0A2G2WJK3</accession>
<evidence type="ECO:0000256" key="5">
    <source>
        <dbReference type="ARBA" id="ARBA00023004"/>
    </source>
</evidence>
<evidence type="ECO:0000256" key="3">
    <source>
        <dbReference type="ARBA" id="ARBA00022723"/>
    </source>
</evidence>
<dbReference type="PRINTS" id="PR00463">
    <property type="entry name" value="EP450I"/>
</dbReference>